<name>A0A4Z2GMF0_9TELE</name>
<feature type="region of interest" description="Disordered" evidence="1">
    <location>
        <begin position="59"/>
        <end position="87"/>
    </location>
</feature>
<feature type="chain" id="PRO_5021241861" evidence="2">
    <location>
        <begin position="25"/>
        <end position="87"/>
    </location>
</feature>
<keyword evidence="4" id="KW-1185">Reference proteome</keyword>
<gene>
    <name evidence="3" type="primary">CDH18_0</name>
    <name evidence="3" type="ORF">EYF80_035418</name>
</gene>
<dbReference type="EMBL" id="SRLO01000486">
    <property type="protein sequence ID" value="TNN54400.1"/>
    <property type="molecule type" value="Genomic_DNA"/>
</dbReference>
<protein>
    <submittedName>
        <fullName evidence="3">Cadherin-18</fullName>
    </submittedName>
</protein>
<feature type="compositionally biased region" description="Basic and acidic residues" evidence="1">
    <location>
        <begin position="60"/>
        <end position="76"/>
    </location>
</feature>
<dbReference type="Proteomes" id="UP000314294">
    <property type="component" value="Unassembled WGS sequence"/>
</dbReference>
<evidence type="ECO:0000256" key="1">
    <source>
        <dbReference type="SAM" id="MobiDB-lite"/>
    </source>
</evidence>
<feature type="signal peptide" evidence="2">
    <location>
        <begin position="1"/>
        <end position="24"/>
    </location>
</feature>
<dbReference type="AlphaFoldDB" id="A0A4Z2GMF0"/>
<evidence type="ECO:0000313" key="4">
    <source>
        <dbReference type="Proteomes" id="UP000314294"/>
    </source>
</evidence>
<keyword evidence="2" id="KW-0732">Signal</keyword>
<proteinExistence type="predicted"/>
<evidence type="ECO:0000313" key="3">
    <source>
        <dbReference type="EMBL" id="TNN54400.1"/>
    </source>
</evidence>
<comment type="caution">
    <text evidence="3">The sequence shown here is derived from an EMBL/GenBank/DDBJ whole genome shotgun (WGS) entry which is preliminary data.</text>
</comment>
<dbReference type="OrthoDB" id="6252479at2759"/>
<evidence type="ECO:0000256" key="2">
    <source>
        <dbReference type="SAM" id="SignalP"/>
    </source>
</evidence>
<reference evidence="3 4" key="1">
    <citation type="submission" date="2019-03" db="EMBL/GenBank/DDBJ databases">
        <title>First draft genome of Liparis tanakae, snailfish: a comprehensive survey of snailfish specific genes.</title>
        <authorList>
            <person name="Kim W."/>
            <person name="Song I."/>
            <person name="Jeong J.-H."/>
            <person name="Kim D."/>
            <person name="Kim S."/>
            <person name="Ryu S."/>
            <person name="Song J.Y."/>
            <person name="Lee S.K."/>
        </authorList>
    </citation>
    <scope>NUCLEOTIDE SEQUENCE [LARGE SCALE GENOMIC DNA]</scope>
    <source>
        <tissue evidence="3">Muscle</tissue>
    </source>
</reference>
<accession>A0A4Z2GMF0</accession>
<sequence>MRIPATSCLCPFLVCLCFIQRCCAASHHLPAKAPSRNLTRLANGGLEVHHRPKRGWIWNHRQDSRREANPPRRGPEDAPLTCGSVAI</sequence>
<organism evidence="3 4">
    <name type="scientific">Liparis tanakae</name>
    <name type="common">Tanaka's snailfish</name>
    <dbReference type="NCBI Taxonomy" id="230148"/>
    <lineage>
        <taxon>Eukaryota</taxon>
        <taxon>Metazoa</taxon>
        <taxon>Chordata</taxon>
        <taxon>Craniata</taxon>
        <taxon>Vertebrata</taxon>
        <taxon>Euteleostomi</taxon>
        <taxon>Actinopterygii</taxon>
        <taxon>Neopterygii</taxon>
        <taxon>Teleostei</taxon>
        <taxon>Neoteleostei</taxon>
        <taxon>Acanthomorphata</taxon>
        <taxon>Eupercaria</taxon>
        <taxon>Perciformes</taxon>
        <taxon>Cottioidei</taxon>
        <taxon>Cottales</taxon>
        <taxon>Liparidae</taxon>
        <taxon>Liparis</taxon>
    </lineage>
</organism>